<feature type="compositionally biased region" description="Basic and acidic residues" evidence="1">
    <location>
        <begin position="211"/>
        <end position="220"/>
    </location>
</feature>
<feature type="compositionally biased region" description="Basic residues" evidence="1">
    <location>
        <begin position="63"/>
        <end position="74"/>
    </location>
</feature>
<gene>
    <name evidence="3" type="ORF">C8A01DRAFT_44494</name>
</gene>
<evidence type="ECO:0000256" key="1">
    <source>
        <dbReference type="SAM" id="MobiDB-lite"/>
    </source>
</evidence>
<accession>A0AAN6PLY6</accession>
<dbReference type="PANTHER" id="PTHR13182">
    <property type="entry name" value="ZINC FINGER PROTEIN 622"/>
    <property type="match status" value="1"/>
</dbReference>
<keyword evidence="3" id="KW-0862">Zinc</keyword>
<dbReference type="AlphaFoldDB" id="A0AAN6PLY6"/>
<dbReference type="PANTHER" id="PTHR13182:SF8">
    <property type="entry name" value="CYTOPLASMIC 60S SUBUNIT BIOGENESIS FACTOR ZNF622"/>
    <property type="match status" value="1"/>
</dbReference>
<evidence type="ECO:0000313" key="3">
    <source>
        <dbReference type="EMBL" id="KAK4042480.1"/>
    </source>
</evidence>
<dbReference type="InterPro" id="IPR041661">
    <property type="entry name" value="ZN622/Rei1/Reh1_Znf-C2H2"/>
</dbReference>
<protein>
    <submittedName>
        <fullName evidence="3">C2H2 type zinc-finger-domain-containing protein</fullName>
    </submittedName>
</protein>
<comment type="caution">
    <text evidence="3">The sequence shown here is derived from an EMBL/GenBank/DDBJ whole genome shotgun (WGS) entry which is preliminary data.</text>
</comment>
<dbReference type="Pfam" id="PF12756">
    <property type="entry name" value="zf-C2H2_2"/>
    <property type="match status" value="1"/>
</dbReference>
<feature type="compositionally biased region" description="Polar residues" evidence="1">
    <location>
        <begin position="257"/>
        <end position="268"/>
    </location>
</feature>
<dbReference type="InterPro" id="IPR040025">
    <property type="entry name" value="Znf622/Rei1/Reh1"/>
</dbReference>
<dbReference type="GO" id="GO:0008270">
    <property type="term" value="F:zinc ion binding"/>
    <property type="evidence" value="ECO:0007669"/>
    <property type="project" value="UniProtKB-KW"/>
</dbReference>
<feature type="domain" description="C2H2-type" evidence="2">
    <location>
        <begin position="14"/>
        <end position="36"/>
    </location>
</feature>
<keyword evidence="3" id="KW-0479">Metal-binding</keyword>
<feature type="region of interest" description="Disordered" evidence="1">
    <location>
        <begin position="46"/>
        <end position="100"/>
    </location>
</feature>
<organism evidence="3 4">
    <name type="scientific">Parachaetomium inaequale</name>
    <dbReference type="NCBI Taxonomy" id="2588326"/>
    <lineage>
        <taxon>Eukaryota</taxon>
        <taxon>Fungi</taxon>
        <taxon>Dikarya</taxon>
        <taxon>Ascomycota</taxon>
        <taxon>Pezizomycotina</taxon>
        <taxon>Sordariomycetes</taxon>
        <taxon>Sordariomycetidae</taxon>
        <taxon>Sordariales</taxon>
        <taxon>Chaetomiaceae</taxon>
        <taxon>Parachaetomium</taxon>
    </lineage>
</organism>
<evidence type="ECO:0000259" key="2">
    <source>
        <dbReference type="PROSITE" id="PS00028"/>
    </source>
</evidence>
<sequence length="350" mass="39082">MEAPAPAPAPLLECRLCNLSFDTAEEKRQHAKSEWHVYKIRCRVAEPGTTISPPDSPSGPKPSTRRLKQVRKSPSRSPQAHGESDEESESDAGSESGTSSDKGILEFIAEECLFCNQTSKDFDENLSHMHQTHSLMVPFQDSLAVDLQTLIWFLHMVIFSYRECICCGKRHRTVEAVQQHMTTKGHCRFNVTEEMSGLYHMDALGQQTAEGRSHPDDRTLRLPSGKLLGHRSYVDPAPKSRLREKSAAGPSALPEAASQQNDAGSQALTKRDRKEQALTTQLAQLRTGDQMSLVHLPESQQRSLLVAHKKGLDEAKRAERRKRGRMDNVGNATAIHTKYYKQEVPVYMGG</sequence>
<name>A0AAN6PLY6_9PEZI</name>
<feature type="region of interest" description="Disordered" evidence="1">
    <location>
        <begin position="208"/>
        <end position="275"/>
    </location>
</feature>
<dbReference type="GO" id="GO:0030687">
    <property type="term" value="C:preribosome, large subunit precursor"/>
    <property type="evidence" value="ECO:0007669"/>
    <property type="project" value="TreeGrafter"/>
</dbReference>
<dbReference type="GO" id="GO:0042273">
    <property type="term" value="P:ribosomal large subunit biogenesis"/>
    <property type="evidence" value="ECO:0007669"/>
    <property type="project" value="TreeGrafter"/>
</dbReference>
<keyword evidence="3" id="KW-0863">Zinc-finger</keyword>
<dbReference type="Proteomes" id="UP001303115">
    <property type="component" value="Unassembled WGS sequence"/>
</dbReference>
<dbReference type="PROSITE" id="PS00028">
    <property type="entry name" value="ZINC_FINGER_C2H2_1"/>
    <property type="match status" value="1"/>
</dbReference>
<dbReference type="EMBL" id="MU854340">
    <property type="protein sequence ID" value="KAK4042480.1"/>
    <property type="molecule type" value="Genomic_DNA"/>
</dbReference>
<dbReference type="SMART" id="SM00355">
    <property type="entry name" value="ZnF_C2H2"/>
    <property type="match status" value="3"/>
</dbReference>
<evidence type="ECO:0000313" key="4">
    <source>
        <dbReference type="Proteomes" id="UP001303115"/>
    </source>
</evidence>
<proteinExistence type="predicted"/>
<reference evidence="4" key="1">
    <citation type="journal article" date="2023" name="Mol. Phylogenet. Evol.">
        <title>Genome-scale phylogeny and comparative genomics of the fungal order Sordariales.</title>
        <authorList>
            <person name="Hensen N."/>
            <person name="Bonometti L."/>
            <person name="Westerberg I."/>
            <person name="Brannstrom I.O."/>
            <person name="Guillou S."/>
            <person name="Cros-Aarteil S."/>
            <person name="Calhoun S."/>
            <person name="Haridas S."/>
            <person name="Kuo A."/>
            <person name="Mondo S."/>
            <person name="Pangilinan J."/>
            <person name="Riley R."/>
            <person name="LaButti K."/>
            <person name="Andreopoulos B."/>
            <person name="Lipzen A."/>
            <person name="Chen C."/>
            <person name="Yan M."/>
            <person name="Daum C."/>
            <person name="Ng V."/>
            <person name="Clum A."/>
            <person name="Steindorff A."/>
            <person name="Ohm R.A."/>
            <person name="Martin F."/>
            <person name="Silar P."/>
            <person name="Natvig D.O."/>
            <person name="Lalanne C."/>
            <person name="Gautier V."/>
            <person name="Ament-Velasquez S.L."/>
            <person name="Kruys A."/>
            <person name="Hutchinson M.I."/>
            <person name="Powell A.J."/>
            <person name="Barry K."/>
            <person name="Miller A.N."/>
            <person name="Grigoriev I.V."/>
            <person name="Debuchy R."/>
            <person name="Gladieux P."/>
            <person name="Hiltunen Thoren M."/>
            <person name="Johannesson H."/>
        </authorList>
    </citation>
    <scope>NUCLEOTIDE SEQUENCE [LARGE SCALE GENOMIC DNA]</scope>
    <source>
        <strain evidence="4">CBS 284.82</strain>
    </source>
</reference>
<keyword evidence="4" id="KW-1185">Reference proteome</keyword>
<dbReference type="InterPro" id="IPR013087">
    <property type="entry name" value="Znf_C2H2_type"/>
</dbReference>